<feature type="transmembrane region" description="Helical" evidence="6">
    <location>
        <begin position="101"/>
        <end position="119"/>
    </location>
</feature>
<dbReference type="EMBL" id="CAJRST010016668">
    <property type="protein sequence ID" value="CAG5941295.1"/>
    <property type="molecule type" value="Genomic_DNA"/>
</dbReference>
<dbReference type="OrthoDB" id="10257275at2759"/>
<evidence type="ECO:0000256" key="4">
    <source>
        <dbReference type="ARBA" id="ARBA00023136"/>
    </source>
</evidence>
<gene>
    <name evidence="8" type="ORF">MMEN_LOCUS13938</name>
</gene>
<feature type="transmembrane region" description="Helical" evidence="6">
    <location>
        <begin position="168"/>
        <end position="196"/>
    </location>
</feature>
<dbReference type="Pfam" id="PF01694">
    <property type="entry name" value="Rhomboid"/>
    <property type="match status" value="1"/>
</dbReference>
<feature type="transmembrane region" description="Helical" evidence="6">
    <location>
        <begin position="21"/>
        <end position="43"/>
    </location>
</feature>
<evidence type="ECO:0000256" key="5">
    <source>
        <dbReference type="SAM" id="MobiDB-lite"/>
    </source>
</evidence>
<feature type="region of interest" description="Disordered" evidence="5">
    <location>
        <begin position="278"/>
        <end position="329"/>
    </location>
</feature>
<keyword evidence="2 6" id="KW-0812">Transmembrane</keyword>
<protein>
    <submittedName>
        <fullName evidence="8">(Atlantic silverside) hypothetical protein</fullName>
    </submittedName>
</protein>
<evidence type="ECO:0000259" key="7">
    <source>
        <dbReference type="Pfam" id="PF01694"/>
    </source>
</evidence>
<dbReference type="Proteomes" id="UP000677803">
    <property type="component" value="Unassembled WGS sequence"/>
</dbReference>
<dbReference type="PANTHER" id="PTHR43066:SF12">
    <property type="entry name" value="RHOMBOID DOMAIN-CONTAINING 2"/>
    <property type="match status" value="1"/>
</dbReference>
<dbReference type="SUPFAM" id="SSF144091">
    <property type="entry name" value="Rhomboid-like"/>
    <property type="match status" value="1"/>
</dbReference>
<feature type="domain" description="Peptidase S54 rhomboid" evidence="7">
    <location>
        <begin position="60"/>
        <end position="197"/>
    </location>
</feature>
<evidence type="ECO:0000313" key="8">
    <source>
        <dbReference type="EMBL" id="CAG5941295.1"/>
    </source>
</evidence>
<feature type="transmembrane region" description="Helical" evidence="6">
    <location>
        <begin position="70"/>
        <end position="89"/>
    </location>
</feature>
<accession>A0A8S4BEI8</accession>
<dbReference type="GO" id="GO:0004252">
    <property type="term" value="F:serine-type endopeptidase activity"/>
    <property type="evidence" value="ECO:0007669"/>
    <property type="project" value="InterPro"/>
</dbReference>
<dbReference type="AlphaFoldDB" id="A0A8S4BEI8"/>
<evidence type="ECO:0000256" key="1">
    <source>
        <dbReference type="ARBA" id="ARBA00004141"/>
    </source>
</evidence>
<dbReference type="Gene3D" id="1.20.1540.10">
    <property type="entry name" value="Rhomboid-like"/>
    <property type="match status" value="1"/>
</dbReference>
<proteinExistence type="predicted"/>
<dbReference type="PANTHER" id="PTHR43066">
    <property type="entry name" value="RHOMBOID-RELATED PROTEIN"/>
    <property type="match status" value="1"/>
</dbReference>
<evidence type="ECO:0000313" key="9">
    <source>
        <dbReference type="Proteomes" id="UP000677803"/>
    </source>
</evidence>
<dbReference type="InterPro" id="IPR022764">
    <property type="entry name" value="Peptidase_S54_rhomboid_dom"/>
</dbReference>
<sequence length="329" mass="35786">MMSLTSNIKKILYVFKEVTPALSSGVLLVTLLSCVLFGIQTYFNLTQGILSIGKSVFQSGHIHRVFVYPFYHRTFAQLLLNITAVLFLCGSVEKGLGTMRFIFLFPLLSSTTGLFYSFLDFLQEVDMQTPTEGLLPVTLACVALTTLHTKTARAFLCGVSFPTFALPWVLLLICTALIPRSVMLCNVIGILVGWMFGRGWLSLVELSEARAGVLEKRIPFRLLKSACGDLFIPASAEERRKTLLPQVNPTPGSYPVQAYAPASSVKAAAATYEGWPNPSSPLSSSVPPHSHSPHGHLSAHASGHAHGSFTGQSFGHSCHHGHSHHGLQH</sequence>
<organism evidence="8 9">
    <name type="scientific">Menidia menidia</name>
    <name type="common">Atlantic silverside</name>
    <dbReference type="NCBI Taxonomy" id="238744"/>
    <lineage>
        <taxon>Eukaryota</taxon>
        <taxon>Metazoa</taxon>
        <taxon>Chordata</taxon>
        <taxon>Craniata</taxon>
        <taxon>Vertebrata</taxon>
        <taxon>Euteleostomi</taxon>
        <taxon>Actinopterygii</taxon>
        <taxon>Neopterygii</taxon>
        <taxon>Teleostei</taxon>
        <taxon>Neoteleostei</taxon>
        <taxon>Acanthomorphata</taxon>
        <taxon>Ovalentaria</taxon>
        <taxon>Atherinomorphae</taxon>
        <taxon>Atheriniformes</taxon>
        <taxon>Atherinopsidae</taxon>
        <taxon>Menidiinae</taxon>
        <taxon>Menidia</taxon>
    </lineage>
</organism>
<comment type="caution">
    <text evidence="8">The sequence shown here is derived from an EMBL/GenBank/DDBJ whole genome shotgun (WGS) entry which is preliminary data.</text>
</comment>
<reference evidence="8" key="1">
    <citation type="submission" date="2021-05" db="EMBL/GenBank/DDBJ databases">
        <authorList>
            <person name="Tigano A."/>
        </authorList>
    </citation>
    <scope>NUCLEOTIDE SEQUENCE</scope>
</reference>
<evidence type="ECO:0000256" key="3">
    <source>
        <dbReference type="ARBA" id="ARBA00022989"/>
    </source>
</evidence>
<keyword evidence="9" id="KW-1185">Reference proteome</keyword>
<evidence type="ECO:0000256" key="6">
    <source>
        <dbReference type="SAM" id="Phobius"/>
    </source>
</evidence>
<name>A0A8S4BEI8_9TELE</name>
<comment type="subcellular location">
    <subcellularLocation>
        <location evidence="1">Membrane</location>
        <topology evidence="1">Multi-pass membrane protein</topology>
    </subcellularLocation>
</comment>
<dbReference type="GO" id="GO:0016020">
    <property type="term" value="C:membrane"/>
    <property type="evidence" value="ECO:0007669"/>
    <property type="project" value="UniProtKB-SubCell"/>
</dbReference>
<dbReference type="InterPro" id="IPR035952">
    <property type="entry name" value="Rhomboid-like_sf"/>
</dbReference>
<keyword evidence="4 6" id="KW-0472">Membrane</keyword>
<keyword evidence="3 6" id="KW-1133">Transmembrane helix</keyword>
<feature type="compositionally biased region" description="Basic residues" evidence="5">
    <location>
        <begin position="317"/>
        <end position="329"/>
    </location>
</feature>
<feature type="compositionally biased region" description="Low complexity" evidence="5">
    <location>
        <begin position="280"/>
        <end position="316"/>
    </location>
</feature>
<evidence type="ECO:0000256" key="2">
    <source>
        <dbReference type="ARBA" id="ARBA00022692"/>
    </source>
</evidence>